<feature type="chain" id="PRO_5002740164" evidence="6">
    <location>
        <begin position="22"/>
        <end position="481"/>
    </location>
</feature>
<dbReference type="EC" id="3.4.16.6" evidence="7"/>
<evidence type="ECO:0000313" key="8">
    <source>
        <dbReference type="Proteomes" id="UP000008555"/>
    </source>
</evidence>
<keyword evidence="3 6" id="KW-0732">Signal</keyword>
<protein>
    <submittedName>
        <fullName evidence="7">Carboxypeptidase S1</fullName>
        <ecNumber evidence="7">3.4.16.6</ecNumber>
    </submittedName>
</protein>
<sequence length="481" mass="55215">MKSIKAILFSVLLLLSNNLFCETSSFIKDKPTLPFKPTTTQHQIKLKTTTLSYHATVGVMPIYNPKKQLMATMSFIAYTADSKDQKRPITFIWAGGPGNASLSENFLVSGPQIIYLNSSTTSPKLVSNSETWLQFTDLVYIDMVGTGFGRANKKYVTKIFTPLGDAYTFSNFIIKYLQKYHRLNSPIYLSGESYGGFRAPLVVNNLLKQFIPIKGIILLSPVLSYSYQFSEFGDNTAYPLYIPTFIRTALYFHKLSAALQQNPNKTIQEGTQWSANQYPYYLLRGDSLDKQKRKVLVDQLSQYTGLSKSTIRNNNFRITSDIFRNELLKDINRNLDLVDARNMQFKINNDYGFYVFYIGTFMSSELVVYPHAMHYIFQTLGVKTSKNYINYFDPQQTVWNKGKMQQVISVLHDDLIINPKTKVFVGMGFYDLDFPYFATETAINQFLLPKELRGNISLHHYAGGHMFYIDPKVRATVFRKY</sequence>
<keyword evidence="1 7" id="KW-0121">Carboxypeptidase</keyword>
<keyword evidence="2" id="KW-0645">Protease</keyword>
<dbReference type="GO" id="GO:0004185">
    <property type="term" value="F:serine-type carboxypeptidase activity"/>
    <property type="evidence" value="ECO:0007669"/>
    <property type="project" value="UniProtKB-EC"/>
</dbReference>
<dbReference type="KEGG" id="cbd:CBUD_0790"/>
<dbReference type="PANTHER" id="PTHR11802:SF3">
    <property type="entry name" value="RETINOID-INDUCIBLE SERINE CARBOXYPEPTIDASE"/>
    <property type="match status" value="1"/>
</dbReference>
<proteinExistence type="predicted"/>
<name>A9KDV9_COXBN</name>
<accession>A9KDV9</accession>
<evidence type="ECO:0000256" key="1">
    <source>
        <dbReference type="ARBA" id="ARBA00022645"/>
    </source>
</evidence>
<reference evidence="7 8" key="1">
    <citation type="journal article" date="2009" name="Infect. Immun.">
        <title>Comparative genomics reveal extensive transposon-mediated genomic plasticity and diversity among potential effector proteins within the genus Coxiella.</title>
        <authorList>
            <person name="Beare P.A."/>
            <person name="Unsworth N."/>
            <person name="Andoh M."/>
            <person name="Voth D.E."/>
            <person name="Omsland A."/>
            <person name="Gilk S.D."/>
            <person name="Williams K.P."/>
            <person name="Sobral B.W."/>
            <person name="Kupko J.J.III."/>
            <person name="Porcella S.F."/>
            <person name="Samuel J.E."/>
            <person name="Heinzen R.A."/>
        </authorList>
    </citation>
    <scope>NUCLEOTIDE SEQUENCE [LARGE SCALE GENOMIC DNA]</scope>
    <source>
        <strain evidence="7 8">Dugway 5J108-111</strain>
    </source>
</reference>
<feature type="signal peptide" evidence="6">
    <location>
        <begin position="1"/>
        <end position="21"/>
    </location>
</feature>
<keyword evidence="5" id="KW-0325">Glycoprotein</keyword>
<evidence type="ECO:0000256" key="6">
    <source>
        <dbReference type="SAM" id="SignalP"/>
    </source>
</evidence>
<dbReference type="HOGENOM" id="CLU_032786_0_0_6"/>
<dbReference type="GO" id="GO:0006508">
    <property type="term" value="P:proteolysis"/>
    <property type="evidence" value="ECO:0007669"/>
    <property type="project" value="UniProtKB-KW"/>
</dbReference>
<dbReference type="SUPFAM" id="SSF53474">
    <property type="entry name" value="alpha/beta-Hydrolases"/>
    <property type="match status" value="1"/>
</dbReference>
<dbReference type="AlphaFoldDB" id="A9KDV9"/>
<dbReference type="RefSeq" id="WP_011996742.1">
    <property type="nucleotide sequence ID" value="NC_009727.1"/>
</dbReference>
<dbReference type="Pfam" id="PF00450">
    <property type="entry name" value="Peptidase_S10"/>
    <property type="match status" value="1"/>
</dbReference>
<evidence type="ECO:0000256" key="2">
    <source>
        <dbReference type="ARBA" id="ARBA00022670"/>
    </source>
</evidence>
<evidence type="ECO:0000256" key="3">
    <source>
        <dbReference type="ARBA" id="ARBA00022729"/>
    </source>
</evidence>
<evidence type="ECO:0000313" key="7">
    <source>
        <dbReference type="EMBL" id="ABS76914.1"/>
    </source>
</evidence>
<dbReference type="EMBL" id="CP000733">
    <property type="protein sequence ID" value="ABS76914.1"/>
    <property type="molecule type" value="Genomic_DNA"/>
</dbReference>
<keyword evidence="4 7" id="KW-0378">Hydrolase</keyword>
<dbReference type="InterPro" id="IPR018202">
    <property type="entry name" value="Ser_caboxypep_ser_AS"/>
</dbReference>
<gene>
    <name evidence="7" type="ordered locus">CBUD_0790</name>
</gene>
<dbReference type="Gene3D" id="3.40.50.1820">
    <property type="entry name" value="alpha/beta hydrolase"/>
    <property type="match status" value="1"/>
</dbReference>
<evidence type="ECO:0000256" key="4">
    <source>
        <dbReference type="ARBA" id="ARBA00022801"/>
    </source>
</evidence>
<dbReference type="InterPro" id="IPR029058">
    <property type="entry name" value="AB_hydrolase_fold"/>
</dbReference>
<dbReference type="InterPro" id="IPR001563">
    <property type="entry name" value="Peptidase_S10"/>
</dbReference>
<organism evidence="7 8">
    <name type="scientific">Coxiella burnetii (strain Dugway 5J108-111)</name>
    <dbReference type="NCBI Taxonomy" id="434922"/>
    <lineage>
        <taxon>Bacteria</taxon>
        <taxon>Pseudomonadati</taxon>
        <taxon>Pseudomonadota</taxon>
        <taxon>Gammaproteobacteria</taxon>
        <taxon>Legionellales</taxon>
        <taxon>Coxiellaceae</taxon>
        <taxon>Coxiella</taxon>
    </lineage>
</organism>
<evidence type="ECO:0000256" key="5">
    <source>
        <dbReference type="ARBA" id="ARBA00023180"/>
    </source>
</evidence>
<dbReference type="Proteomes" id="UP000008555">
    <property type="component" value="Chromosome"/>
</dbReference>
<dbReference type="PROSITE" id="PS00131">
    <property type="entry name" value="CARBOXYPEPT_SER_SER"/>
    <property type="match status" value="1"/>
</dbReference>
<dbReference type="PANTHER" id="PTHR11802">
    <property type="entry name" value="SERINE PROTEASE FAMILY S10 SERINE CARBOXYPEPTIDASE"/>
    <property type="match status" value="1"/>
</dbReference>